<reference evidence="2 3" key="1">
    <citation type="submission" date="2019-04" db="EMBL/GenBank/DDBJ databases">
        <title>An improved genome assembly and genetic linkage map for asparagus bean, Vigna unguiculata ssp. sesquipedialis.</title>
        <authorList>
            <person name="Xia Q."/>
            <person name="Zhang R."/>
            <person name="Dong Y."/>
        </authorList>
    </citation>
    <scope>NUCLEOTIDE SEQUENCE [LARGE SCALE GENOMIC DNA]</scope>
    <source>
        <tissue evidence="2">Leaf</tissue>
    </source>
</reference>
<accession>A0A4D6LAS6</accession>
<gene>
    <name evidence="2" type="ORF">DEO72_LG3g191</name>
</gene>
<dbReference type="PANTHER" id="PTHR36766:SF40">
    <property type="entry name" value="DISEASE RESISTANCE PROTEIN RGA3"/>
    <property type="match status" value="1"/>
</dbReference>
<evidence type="ECO:0000256" key="1">
    <source>
        <dbReference type="ARBA" id="ARBA00022821"/>
    </source>
</evidence>
<evidence type="ECO:0008006" key="4">
    <source>
        <dbReference type="Google" id="ProtNLM"/>
    </source>
</evidence>
<organism evidence="2 3">
    <name type="scientific">Vigna unguiculata</name>
    <name type="common">Cowpea</name>
    <dbReference type="NCBI Taxonomy" id="3917"/>
    <lineage>
        <taxon>Eukaryota</taxon>
        <taxon>Viridiplantae</taxon>
        <taxon>Streptophyta</taxon>
        <taxon>Embryophyta</taxon>
        <taxon>Tracheophyta</taxon>
        <taxon>Spermatophyta</taxon>
        <taxon>Magnoliopsida</taxon>
        <taxon>eudicotyledons</taxon>
        <taxon>Gunneridae</taxon>
        <taxon>Pentapetalae</taxon>
        <taxon>rosids</taxon>
        <taxon>fabids</taxon>
        <taxon>Fabales</taxon>
        <taxon>Fabaceae</taxon>
        <taxon>Papilionoideae</taxon>
        <taxon>50 kb inversion clade</taxon>
        <taxon>NPAAA clade</taxon>
        <taxon>indigoferoid/millettioid clade</taxon>
        <taxon>Phaseoleae</taxon>
        <taxon>Vigna</taxon>
    </lineage>
</organism>
<dbReference type="SUPFAM" id="SSF52058">
    <property type="entry name" value="L domain-like"/>
    <property type="match status" value="1"/>
</dbReference>
<sequence length="302" mass="34751">MKEWEEWKCIDVTGAFPCLQHLSVVQCPKLKGNLPEQLLQLKKLVIDDCKQLVAYAPRAQEIRELELRDCGKLQFDYHPSTLKWLSIIGHSMDASLLERIRHIIYDTSLEFLLVDSCPVLNISTSRCYDFLVKLEISGSCDSLTTFSLDIFPKLCWLRLRCRNLQMISQENVHHHLKHLNISGCSKFESFLGEGLSAPSLESFSIKRLQNLKSLPEHMHNLLPSLSSLSIRNCPQVKSFSNVAFPSGQYSGQYRKMVIGKGDDMHFLQSIVFTKHYELRLHHCTAPRWISVPHTILIENVKF</sequence>
<dbReference type="InterPro" id="IPR032675">
    <property type="entry name" value="LRR_dom_sf"/>
</dbReference>
<dbReference type="PANTHER" id="PTHR36766">
    <property type="entry name" value="PLANT BROAD-SPECTRUM MILDEW RESISTANCE PROTEIN RPW8"/>
    <property type="match status" value="1"/>
</dbReference>
<proteinExistence type="predicted"/>
<keyword evidence="1" id="KW-0611">Plant defense</keyword>
<name>A0A4D6LAS6_VIGUN</name>
<dbReference type="AlphaFoldDB" id="A0A4D6LAS6"/>
<dbReference type="GO" id="GO:0006952">
    <property type="term" value="P:defense response"/>
    <property type="evidence" value="ECO:0007669"/>
    <property type="project" value="UniProtKB-KW"/>
</dbReference>
<evidence type="ECO:0000313" key="3">
    <source>
        <dbReference type="Proteomes" id="UP000501690"/>
    </source>
</evidence>
<dbReference type="EMBL" id="CP039347">
    <property type="protein sequence ID" value="QCD85671.1"/>
    <property type="molecule type" value="Genomic_DNA"/>
</dbReference>
<dbReference type="Proteomes" id="UP000501690">
    <property type="component" value="Linkage Group LG3"/>
</dbReference>
<evidence type="ECO:0000313" key="2">
    <source>
        <dbReference type="EMBL" id="QCD85671.1"/>
    </source>
</evidence>
<protein>
    <recommendedName>
        <fullName evidence="4">Disease resistance protein RPS2</fullName>
    </recommendedName>
</protein>
<keyword evidence="3" id="KW-1185">Reference proteome</keyword>
<dbReference type="Gene3D" id="3.80.10.10">
    <property type="entry name" value="Ribonuclease Inhibitor"/>
    <property type="match status" value="1"/>
</dbReference>